<keyword evidence="2" id="KW-1185">Reference proteome</keyword>
<protein>
    <submittedName>
        <fullName evidence="1">Uncharacterized protein</fullName>
    </submittedName>
</protein>
<comment type="caution">
    <text evidence="1">The sequence shown here is derived from an EMBL/GenBank/DDBJ whole genome shotgun (WGS) entry which is preliminary data.</text>
</comment>
<name>A0A853R3J0_9VIBR</name>
<dbReference type="RefSeq" id="WP_017046217.1">
    <property type="nucleotide sequence ID" value="NZ_AJYS02000064.1"/>
</dbReference>
<dbReference type="Proteomes" id="UP000094808">
    <property type="component" value="Unassembled WGS sequence"/>
</dbReference>
<reference evidence="1 2" key="1">
    <citation type="journal article" date="2012" name="Science">
        <title>Ecological populations of bacteria act as socially cohesive units of antibiotic production and resistance.</title>
        <authorList>
            <person name="Cordero O.X."/>
            <person name="Wildschutte H."/>
            <person name="Kirkup B."/>
            <person name="Proehl S."/>
            <person name="Ngo L."/>
            <person name="Hussain F."/>
            <person name="Le Roux F."/>
            <person name="Mincer T."/>
            <person name="Polz M.F."/>
        </authorList>
    </citation>
    <scope>NUCLEOTIDE SEQUENCE [LARGE SCALE GENOMIC DNA]</scope>
    <source>
        <strain evidence="1 2">FS-238</strain>
    </source>
</reference>
<dbReference type="EMBL" id="AJYS02000064">
    <property type="protein sequence ID" value="OEE40583.1"/>
    <property type="molecule type" value="Genomic_DNA"/>
</dbReference>
<proteinExistence type="predicted"/>
<evidence type="ECO:0000313" key="2">
    <source>
        <dbReference type="Proteomes" id="UP000094808"/>
    </source>
</evidence>
<accession>A0A853R3J0</accession>
<dbReference type="AlphaFoldDB" id="A0A853R3J0"/>
<sequence length="290" mass="33223">MVRVYNADRAGTKSHSFIMKHLGVSPVAAAERIEGMFAHQSMCSLNSDCSVNTHDLMGRVISRQPLLAHLHEFCNYAKTFEISEYSLKINSPLRLVDLWEDDPIGSAGPNVVDANELTPSLQKQVKELFTPFSDVIYPHHISRVFSLKDIKGIKRNYSSNKLFASELKKRKERSKAIGEDFNKSQYQEIIWLDFTFKLKSWALTNGFDSFVYANHKEGDGEDTYVTLLPNQASYSGTSLEFNEEKYLAEMPKEISEMIRNMGNKPLHIANHVLWAQKDPMCFWQCRQQTT</sequence>
<evidence type="ECO:0000313" key="1">
    <source>
        <dbReference type="EMBL" id="OEE40583.1"/>
    </source>
</evidence>
<organism evidence="1 2">
    <name type="scientific">Vibrio ordalii FS-238</name>
    <dbReference type="NCBI Taxonomy" id="617133"/>
    <lineage>
        <taxon>Bacteria</taxon>
        <taxon>Pseudomonadati</taxon>
        <taxon>Pseudomonadota</taxon>
        <taxon>Gammaproteobacteria</taxon>
        <taxon>Vibrionales</taxon>
        <taxon>Vibrionaceae</taxon>
        <taxon>Vibrio</taxon>
    </lineage>
</organism>
<gene>
    <name evidence="1" type="ORF">A1QS_14340</name>
</gene>